<evidence type="ECO:0000313" key="1">
    <source>
        <dbReference type="EMBL" id="KAF9070464.1"/>
    </source>
</evidence>
<feature type="non-terminal residue" evidence="1">
    <location>
        <position position="191"/>
    </location>
</feature>
<protein>
    <submittedName>
        <fullName evidence="1">Uncharacterized protein</fullName>
    </submittedName>
</protein>
<dbReference type="Proteomes" id="UP000772434">
    <property type="component" value="Unassembled WGS sequence"/>
</dbReference>
<evidence type="ECO:0000313" key="2">
    <source>
        <dbReference type="Proteomes" id="UP000772434"/>
    </source>
</evidence>
<organism evidence="1 2">
    <name type="scientific">Rhodocollybia butyracea</name>
    <dbReference type="NCBI Taxonomy" id="206335"/>
    <lineage>
        <taxon>Eukaryota</taxon>
        <taxon>Fungi</taxon>
        <taxon>Dikarya</taxon>
        <taxon>Basidiomycota</taxon>
        <taxon>Agaricomycotina</taxon>
        <taxon>Agaricomycetes</taxon>
        <taxon>Agaricomycetidae</taxon>
        <taxon>Agaricales</taxon>
        <taxon>Marasmiineae</taxon>
        <taxon>Omphalotaceae</taxon>
        <taxon>Rhodocollybia</taxon>
    </lineage>
</organism>
<name>A0A9P5PWA2_9AGAR</name>
<accession>A0A9P5PWA2</accession>
<reference evidence="1" key="1">
    <citation type="submission" date="2020-11" db="EMBL/GenBank/DDBJ databases">
        <authorList>
            <consortium name="DOE Joint Genome Institute"/>
            <person name="Ahrendt S."/>
            <person name="Riley R."/>
            <person name="Andreopoulos W."/>
            <person name="Labutti K."/>
            <person name="Pangilinan J."/>
            <person name="Ruiz-Duenas F.J."/>
            <person name="Barrasa J.M."/>
            <person name="Sanchez-Garcia M."/>
            <person name="Camarero S."/>
            <person name="Miyauchi S."/>
            <person name="Serrano A."/>
            <person name="Linde D."/>
            <person name="Babiker R."/>
            <person name="Drula E."/>
            <person name="Ayuso-Fernandez I."/>
            <person name="Pacheco R."/>
            <person name="Padilla G."/>
            <person name="Ferreira P."/>
            <person name="Barriuso J."/>
            <person name="Kellner H."/>
            <person name="Castanera R."/>
            <person name="Alfaro M."/>
            <person name="Ramirez L."/>
            <person name="Pisabarro A.G."/>
            <person name="Kuo A."/>
            <person name="Tritt A."/>
            <person name="Lipzen A."/>
            <person name="He G."/>
            <person name="Yan M."/>
            <person name="Ng V."/>
            <person name="Cullen D."/>
            <person name="Martin F."/>
            <person name="Rosso M.-N."/>
            <person name="Henrissat B."/>
            <person name="Hibbett D."/>
            <person name="Martinez A.T."/>
            <person name="Grigoriev I.V."/>
        </authorList>
    </citation>
    <scope>NUCLEOTIDE SEQUENCE</scope>
    <source>
        <strain evidence="1">AH 40177</strain>
    </source>
</reference>
<gene>
    <name evidence="1" type="ORF">BDP27DRAFT_1510302</name>
</gene>
<keyword evidence="2" id="KW-1185">Reference proteome</keyword>
<proteinExistence type="predicted"/>
<dbReference type="AlphaFoldDB" id="A0A9P5PWA2"/>
<comment type="caution">
    <text evidence="1">The sequence shown here is derived from an EMBL/GenBank/DDBJ whole genome shotgun (WGS) entry which is preliminary data.</text>
</comment>
<sequence>INPFPQGLKNHPIPPLHLVFNCLNDARCSSVSISPPMTHAHTHINPYVVAPVTAEKAYPEFIFTFKSKSTVSESTSKPDIKSDLQSASAATCQQYNDFVFFPRLLKSALNRGSHAGWRWCMLGRRRAESEWRLGIWVSHEALELGGGWHEEEVEDLVSDFRKACTLSSRIANLNFEALEGTKAGGYGRVGR</sequence>
<dbReference type="EMBL" id="JADNRY010000040">
    <property type="protein sequence ID" value="KAF9070464.1"/>
    <property type="molecule type" value="Genomic_DNA"/>
</dbReference>